<dbReference type="InParanoid" id="F4RQA5"/>
<protein>
    <recommendedName>
        <fullName evidence="5">Alpha-type protein kinase domain-containing protein</fullName>
    </recommendedName>
</protein>
<sequence>MSDSSDPSEGHSEEDDSNVSKVPWYEKLEDLGRKEEGCLYRLRSKPLRPSAMFYDQNEDVSHLEDRVGFRCFQKVPFVVPLGWEVCYIHLTHREVSGWYLLKFDTAWKDMLSQGRGHCFVRAESNRFAVMAMGAFRRDLYNKIENAYGAINLVHQQWYSNAASMASSGSKYEDEPRWMICEGLTDEKSHRFVYENRFDNEPMVPYTWNDLIYAFVHFAYDISGGRTLISNLECDARGRITNIQRAISQPQRSRDGAEGQRRV</sequence>
<gene>
    <name evidence="6" type="ORF">MELLADRAFT_64179</name>
</gene>
<evidence type="ECO:0000256" key="3">
    <source>
        <dbReference type="ARBA" id="ARBA00022777"/>
    </source>
</evidence>
<keyword evidence="1" id="KW-0723">Serine/threonine-protein kinase</keyword>
<dbReference type="RefSeq" id="XP_007411360.1">
    <property type="nucleotide sequence ID" value="XM_007411298.1"/>
</dbReference>
<organism evidence="7">
    <name type="scientific">Melampsora larici-populina (strain 98AG31 / pathotype 3-4-7)</name>
    <name type="common">Poplar leaf rust fungus</name>
    <dbReference type="NCBI Taxonomy" id="747676"/>
    <lineage>
        <taxon>Eukaryota</taxon>
        <taxon>Fungi</taxon>
        <taxon>Dikarya</taxon>
        <taxon>Basidiomycota</taxon>
        <taxon>Pucciniomycotina</taxon>
        <taxon>Pucciniomycetes</taxon>
        <taxon>Pucciniales</taxon>
        <taxon>Melampsoraceae</taxon>
        <taxon>Melampsora</taxon>
    </lineage>
</organism>
<evidence type="ECO:0000256" key="4">
    <source>
        <dbReference type="SAM" id="MobiDB-lite"/>
    </source>
</evidence>
<dbReference type="KEGG" id="mlr:MELLADRAFT_64179"/>
<dbReference type="OrthoDB" id="301415at2759"/>
<dbReference type="HOGENOM" id="CLU_048144_0_0_1"/>
<evidence type="ECO:0000313" key="6">
    <source>
        <dbReference type="EMBL" id="EGG05438.1"/>
    </source>
</evidence>
<evidence type="ECO:0000256" key="1">
    <source>
        <dbReference type="ARBA" id="ARBA00022527"/>
    </source>
</evidence>
<evidence type="ECO:0000259" key="5">
    <source>
        <dbReference type="Pfam" id="PF02816"/>
    </source>
</evidence>
<name>F4RQA5_MELLP</name>
<dbReference type="AlphaFoldDB" id="F4RQA5"/>
<keyword evidence="3" id="KW-0418">Kinase</keyword>
<dbReference type="EMBL" id="GL883113">
    <property type="protein sequence ID" value="EGG05438.1"/>
    <property type="molecule type" value="Genomic_DNA"/>
</dbReference>
<keyword evidence="7" id="KW-1185">Reference proteome</keyword>
<dbReference type="GO" id="GO:0004674">
    <property type="term" value="F:protein serine/threonine kinase activity"/>
    <property type="evidence" value="ECO:0007669"/>
    <property type="project" value="UniProtKB-KW"/>
</dbReference>
<reference evidence="7" key="1">
    <citation type="journal article" date="2011" name="Proc. Natl. Acad. Sci. U.S.A.">
        <title>Obligate biotrophy features unraveled by the genomic analysis of rust fungi.</title>
        <authorList>
            <person name="Duplessis S."/>
            <person name="Cuomo C.A."/>
            <person name="Lin Y.-C."/>
            <person name="Aerts A."/>
            <person name="Tisserant E."/>
            <person name="Veneault-Fourrey C."/>
            <person name="Joly D.L."/>
            <person name="Hacquard S."/>
            <person name="Amselem J."/>
            <person name="Cantarel B.L."/>
            <person name="Chiu R."/>
            <person name="Coutinho P.M."/>
            <person name="Feau N."/>
            <person name="Field M."/>
            <person name="Frey P."/>
            <person name="Gelhaye E."/>
            <person name="Goldberg J."/>
            <person name="Grabherr M.G."/>
            <person name="Kodira C.D."/>
            <person name="Kohler A."/>
            <person name="Kuees U."/>
            <person name="Lindquist E.A."/>
            <person name="Lucas S.M."/>
            <person name="Mago R."/>
            <person name="Mauceli E."/>
            <person name="Morin E."/>
            <person name="Murat C."/>
            <person name="Pangilinan J.L."/>
            <person name="Park R."/>
            <person name="Pearson M."/>
            <person name="Quesneville H."/>
            <person name="Rouhier N."/>
            <person name="Sakthikumar S."/>
            <person name="Salamov A.A."/>
            <person name="Schmutz J."/>
            <person name="Selles B."/>
            <person name="Shapiro H."/>
            <person name="Tanguay P."/>
            <person name="Tuskan G.A."/>
            <person name="Henrissat B."/>
            <person name="Van de Peer Y."/>
            <person name="Rouze P."/>
            <person name="Ellis J.G."/>
            <person name="Dodds P.N."/>
            <person name="Schein J.E."/>
            <person name="Zhong S."/>
            <person name="Hamelin R.C."/>
            <person name="Grigoriev I.V."/>
            <person name="Szabo L.J."/>
            <person name="Martin F."/>
        </authorList>
    </citation>
    <scope>NUCLEOTIDE SEQUENCE [LARGE SCALE GENOMIC DNA]</scope>
    <source>
        <strain evidence="7">98AG31 / pathotype 3-4-7</strain>
    </source>
</reference>
<evidence type="ECO:0000313" key="7">
    <source>
        <dbReference type="Proteomes" id="UP000001072"/>
    </source>
</evidence>
<keyword evidence="2" id="KW-0808">Transferase</keyword>
<feature type="region of interest" description="Disordered" evidence="4">
    <location>
        <begin position="1"/>
        <end position="21"/>
    </location>
</feature>
<dbReference type="Pfam" id="PF02816">
    <property type="entry name" value="Alpha_kinase"/>
    <property type="match status" value="1"/>
</dbReference>
<dbReference type="Proteomes" id="UP000001072">
    <property type="component" value="Unassembled WGS sequence"/>
</dbReference>
<dbReference type="VEuPathDB" id="FungiDB:MELLADRAFT_64179"/>
<dbReference type="GO" id="GO:0005524">
    <property type="term" value="F:ATP binding"/>
    <property type="evidence" value="ECO:0007669"/>
    <property type="project" value="InterPro"/>
</dbReference>
<proteinExistence type="predicted"/>
<accession>F4RQA5</accession>
<feature type="domain" description="Alpha-type protein kinase" evidence="5">
    <location>
        <begin position="117"/>
        <end position="252"/>
    </location>
</feature>
<dbReference type="GeneID" id="18930221"/>
<dbReference type="InterPro" id="IPR004166">
    <property type="entry name" value="a-kinase_dom"/>
</dbReference>
<evidence type="ECO:0000256" key="2">
    <source>
        <dbReference type="ARBA" id="ARBA00022679"/>
    </source>
</evidence>